<dbReference type="EMBL" id="BJYF01000006">
    <property type="protein sequence ID" value="GEN59326.1"/>
    <property type="molecule type" value="Genomic_DNA"/>
</dbReference>
<dbReference type="PANTHER" id="PTHR42747:SF3">
    <property type="entry name" value="NITRONATE MONOOXYGENASE-RELATED"/>
    <property type="match status" value="1"/>
</dbReference>
<comment type="catalytic activity">
    <reaction evidence="10">
        <text>3 propionate 3-nitronate + 3 O2 + H2O = 3 3-oxopropanoate + 2 nitrate + nitrite + H2O2 + 3 H(+)</text>
        <dbReference type="Rhea" id="RHEA:57332"/>
        <dbReference type="ChEBI" id="CHEBI:15377"/>
        <dbReference type="ChEBI" id="CHEBI:15378"/>
        <dbReference type="ChEBI" id="CHEBI:15379"/>
        <dbReference type="ChEBI" id="CHEBI:16240"/>
        <dbReference type="ChEBI" id="CHEBI:16301"/>
        <dbReference type="ChEBI" id="CHEBI:17632"/>
        <dbReference type="ChEBI" id="CHEBI:33190"/>
        <dbReference type="ChEBI" id="CHEBI:136067"/>
    </reaction>
</comment>
<comment type="caution">
    <text evidence="12">The sequence shown here is derived from an EMBL/GenBank/DDBJ whole genome shotgun (WGS) entry which is preliminary data.</text>
</comment>
<proteinExistence type="inferred from homology"/>
<gene>
    <name evidence="12" type="ORF">ANI02nite_12100</name>
</gene>
<accession>A0A511X8P6</accession>
<dbReference type="GO" id="GO:0000166">
    <property type="term" value="F:nucleotide binding"/>
    <property type="evidence" value="ECO:0007669"/>
    <property type="project" value="UniProtKB-KW"/>
</dbReference>
<dbReference type="GO" id="GO:0051213">
    <property type="term" value="F:dioxygenase activity"/>
    <property type="evidence" value="ECO:0007669"/>
    <property type="project" value="UniProtKB-KW"/>
</dbReference>
<dbReference type="SUPFAM" id="SSF51412">
    <property type="entry name" value="Inosine monophosphate dehydrogenase (IMPDH)"/>
    <property type="match status" value="1"/>
</dbReference>
<evidence type="ECO:0000256" key="6">
    <source>
        <dbReference type="ARBA" id="ARBA00022741"/>
    </source>
</evidence>
<evidence type="ECO:0000256" key="10">
    <source>
        <dbReference type="ARBA" id="ARBA00049401"/>
    </source>
</evidence>
<dbReference type="GO" id="GO:0009636">
    <property type="term" value="P:response to toxic substance"/>
    <property type="evidence" value="ECO:0007669"/>
    <property type="project" value="UniProtKB-KW"/>
</dbReference>
<reference evidence="12 13" key="1">
    <citation type="submission" date="2019-07" db="EMBL/GenBank/DDBJ databases">
        <title>Whole genome shotgun sequence of Acetobacter nitrogenifigens NBRC 105050.</title>
        <authorList>
            <person name="Hosoyama A."/>
            <person name="Uohara A."/>
            <person name="Ohji S."/>
            <person name="Ichikawa N."/>
        </authorList>
    </citation>
    <scope>NUCLEOTIDE SEQUENCE [LARGE SCALE GENOMIC DNA]</scope>
    <source>
        <strain evidence="12 13">NBRC 105050</strain>
    </source>
</reference>
<dbReference type="RefSeq" id="WP_026397986.1">
    <property type="nucleotide sequence ID" value="NZ_AUBI01000006.1"/>
</dbReference>
<comment type="similarity">
    <text evidence="2">Belongs to the nitronate monooxygenase family. NMO class I subfamily.</text>
</comment>
<keyword evidence="8" id="KW-0503">Monooxygenase</keyword>
<keyword evidence="3" id="KW-0216">Detoxification</keyword>
<keyword evidence="5" id="KW-0288">FMN</keyword>
<dbReference type="Proteomes" id="UP000321635">
    <property type="component" value="Unassembled WGS sequence"/>
</dbReference>
<dbReference type="OrthoDB" id="9778912at2"/>
<keyword evidence="7" id="KW-0560">Oxidoreductase</keyword>
<evidence type="ECO:0000256" key="11">
    <source>
        <dbReference type="ARBA" id="ARBA00067136"/>
    </source>
</evidence>
<evidence type="ECO:0000256" key="5">
    <source>
        <dbReference type="ARBA" id="ARBA00022643"/>
    </source>
</evidence>
<dbReference type="GO" id="GO:0018580">
    <property type="term" value="F:nitronate monooxygenase activity"/>
    <property type="evidence" value="ECO:0007669"/>
    <property type="project" value="InterPro"/>
</dbReference>
<dbReference type="Gene3D" id="3.20.20.70">
    <property type="entry name" value="Aldolase class I"/>
    <property type="match status" value="1"/>
</dbReference>
<evidence type="ECO:0000256" key="7">
    <source>
        <dbReference type="ARBA" id="ARBA00023002"/>
    </source>
</evidence>
<evidence type="ECO:0000256" key="1">
    <source>
        <dbReference type="ARBA" id="ARBA00001917"/>
    </source>
</evidence>
<dbReference type="CDD" id="cd04730">
    <property type="entry name" value="NPD_like"/>
    <property type="match status" value="1"/>
</dbReference>
<dbReference type="FunFam" id="3.20.20.70:FF:000154">
    <property type="entry name" value="Probable nitronate monooxygenase"/>
    <property type="match status" value="1"/>
</dbReference>
<evidence type="ECO:0000256" key="4">
    <source>
        <dbReference type="ARBA" id="ARBA00022630"/>
    </source>
</evidence>
<keyword evidence="6" id="KW-0547">Nucleotide-binding</keyword>
<dbReference type="Pfam" id="PF03060">
    <property type="entry name" value="NMO"/>
    <property type="match status" value="1"/>
</dbReference>
<evidence type="ECO:0000313" key="12">
    <source>
        <dbReference type="EMBL" id="GEN59326.1"/>
    </source>
</evidence>
<name>A0A511X8P6_9PROT</name>
<keyword evidence="12" id="KW-0223">Dioxygenase</keyword>
<evidence type="ECO:0000256" key="2">
    <source>
        <dbReference type="ARBA" id="ARBA00009881"/>
    </source>
</evidence>
<dbReference type="InterPro" id="IPR013785">
    <property type="entry name" value="Aldolase_TIM"/>
</dbReference>
<evidence type="ECO:0000313" key="13">
    <source>
        <dbReference type="Proteomes" id="UP000321635"/>
    </source>
</evidence>
<evidence type="ECO:0000256" key="9">
    <source>
        <dbReference type="ARBA" id="ARBA00031155"/>
    </source>
</evidence>
<keyword evidence="4" id="KW-0285">Flavoprotein</keyword>
<dbReference type="STRING" id="1120919.GCA_000429165_02064"/>
<organism evidence="12 13">
    <name type="scientific">Acetobacter nitrogenifigens DSM 23921 = NBRC 105050</name>
    <dbReference type="NCBI Taxonomy" id="1120919"/>
    <lineage>
        <taxon>Bacteria</taxon>
        <taxon>Pseudomonadati</taxon>
        <taxon>Pseudomonadota</taxon>
        <taxon>Alphaproteobacteria</taxon>
        <taxon>Acetobacterales</taxon>
        <taxon>Acetobacteraceae</taxon>
        <taxon>Acetobacter</taxon>
    </lineage>
</organism>
<protein>
    <recommendedName>
        <fullName evidence="11">Nitronate monooxygenase</fullName>
    </recommendedName>
    <alternativeName>
        <fullName evidence="9">Propionate 3-nitronate monooxygenase</fullName>
    </alternativeName>
</protein>
<dbReference type="PANTHER" id="PTHR42747">
    <property type="entry name" value="NITRONATE MONOOXYGENASE-RELATED"/>
    <property type="match status" value="1"/>
</dbReference>
<keyword evidence="13" id="KW-1185">Reference proteome</keyword>
<sequence length="363" mass="37732">MTELHPVLRRLGMTTPIVQAPMAGVSTPALAAAVSEAGGLGSLGLGAMSVEAARAAIRETRRLTDRPFSVNLFCHRSEECAPDRAAAWLEWLRPEFARYDAVPPESLREIYLSFLDNDAMLTMLAEERLALVSFHFGAPSAHAANVLRRSGALLATSVTSVLEAQVADAAGMDVLIAQGHEAGGHRGVFDPQGADRKLPLHTLLGELSQTTSTPLFAAGGLMNGRDVAAVLQAGACAAQLGTAFVAADESAASPAYRTALAASGSASEGDVTVMTSAISGRPARCLVNRFTALGARNDRPATPPYPYAYDAGKALDAAARAGGESGYGAFWAGSGVRRSRFIPAAQLVATLTREWRAGGAESA</sequence>
<dbReference type="InterPro" id="IPR004136">
    <property type="entry name" value="NMO"/>
</dbReference>
<dbReference type="AlphaFoldDB" id="A0A511X8P6"/>
<evidence type="ECO:0000256" key="3">
    <source>
        <dbReference type="ARBA" id="ARBA00022575"/>
    </source>
</evidence>
<evidence type="ECO:0000256" key="8">
    <source>
        <dbReference type="ARBA" id="ARBA00023033"/>
    </source>
</evidence>
<comment type="cofactor">
    <cofactor evidence="1">
        <name>FMN</name>
        <dbReference type="ChEBI" id="CHEBI:58210"/>
    </cofactor>
</comment>